<feature type="region of interest" description="Disordered" evidence="9">
    <location>
        <begin position="952"/>
        <end position="975"/>
    </location>
</feature>
<dbReference type="InterPro" id="IPR013087">
    <property type="entry name" value="Znf_C2H2_type"/>
</dbReference>
<feature type="domain" description="C2H2-type" evidence="12">
    <location>
        <begin position="325"/>
        <end position="349"/>
    </location>
</feature>
<evidence type="ECO:0000256" key="2">
    <source>
        <dbReference type="ARBA" id="ARBA00004496"/>
    </source>
</evidence>
<comment type="caution">
    <text evidence="14">The sequence shown here is derived from an EMBL/GenBank/DDBJ whole genome shotgun (WGS) entry which is preliminary data.</text>
</comment>
<keyword evidence="7" id="KW-0238">DNA-binding</keyword>
<evidence type="ECO:0000256" key="10">
    <source>
        <dbReference type="SAM" id="Phobius"/>
    </source>
</evidence>
<evidence type="ECO:0000313" key="16">
    <source>
        <dbReference type="Proteomes" id="UP001152797"/>
    </source>
</evidence>
<feature type="domain" description="C2H2-type" evidence="12">
    <location>
        <begin position="269"/>
        <end position="294"/>
    </location>
</feature>
<dbReference type="GO" id="GO:0005737">
    <property type="term" value="C:cytoplasm"/>
    <property type="evidence" value="ECO:0007669"/>
    <property type="project" value="UniProtKB-SubCell"/>
</dbReference>
<dbReference type="AlphaFoldDB" id="A0A9P1D5W5"/>
<keyword evidence="3" id="KW-0728">SH3 domain</keyword>
<evidence type="ECO:0000256" key="1">
    <source>
        <dbReference type="ARBA" id="ARBA00004123"/>
    </source>
</evidence>
<feature type="transmembrane region" description="Helical" evidence="10">
    <location>
        <begin position="829"/>
        <end position="853"/>
    </location>
</feature>
<dbReference type="GO" id="GO:0008270">
    <property type="term" value="F:zinc ion binding"/>
    <property type="evidence" value="ECO:0007669"/>
    <property type="project" value="InterPro"/>
</dbReference>
<feature type="domain" description="C2H2-type" evidence="12">
    <location>
        <begin position="376"/>
        <end position="400"/>
    </location>
</feature>
<reference evidence="14" key="1">
    <citation type="submission" date="2022-10" db="EMBL/GenBank/DDBJ databases">
        <authorList>
            <person name="Chen Y."/>
            <person name="Dougan E. K."/>
            <person name="Chan C."/>
            <person name="Rhodes N."/>
            <person name="Thang M."/>
        </authorList>
    </citation>
    <scope>NUCLEOTIDE SEQUENCE</scope>
</reference>
<keyword evidence="5" id="KW-0677">Repeat</keyword>
<evidence type="ECO:0000259" key="11">
    <source>
        <dbReference type="SMART" id="SM00326"/>
    </source>
</evidence>
<dbReference type="GO" id="GO:0003677">
    <property type="term" value="F:DNA binding"/>
    <property type="evidence" value="ECO:0007669"/>
    <property type="project" value="UniProtKB-KW"/>
</dbReference>
<feature type="transmembrane region" description="Helical" evidence="10">
    <location>
        <begin position="1063"/>
        <end position="1084"/>
    </location>
</feature>
<evidence type="ECO:0000259" key="12">
    <source>
        <dbReference type="SMART" id="SM00355"/>
    </source>
</evidence>
<dbReference type="OrthoDB" id="434647at2759"/>
<keyword evidence="8" id="KW-0539">Nucleus</keyword>
<dbReference type="EMBL" id="CAMXCT010003424">
    <property type="protein sequence ID" value="CAI4004369.1"/>
    <property type="molecule type" value="Genomic_DNA"/>
</dbReference>
<feature type="transmembrane region" description="Helical" evidence="10">
    <location>
        <begin position="1006"/>
        <end position="1030"/>
    </location>
</feature>
<evidence type="ECO:0000313" key="14">
    <source>
        <dbReference type="EMBL" id="CAI4004369.1"/>
    </source>
</evidence>
<dbReference type="EMBL" id="CAMXCT030003424">
    <property type="protein sequence ID" value="CAL4791681.1"/>
    <property type="molecule type" value="Genomic_DNA"/>
</dbReference>
<feature type="domain" description="SH3" evidence="11">
    <location>
        <begin position="554"/>
        <end position="610"/>
    </location>
</feature>
<evidence type="ECO:0000256" key="6">
    <source>
        <dbReference type="ARBA" id="ARBA00022884"/>
    </source>
</evidence>
<feature type="transmembrane region" description="Helical" evidence="10">
    <location>
        <begin position="922"/>
        <end position="942"/>
    </location>
</feature>
<organism evidence="14">
    <name type="scientific">Cladocopium goreaui</name>
    <dbReference type="NCBI Taxonomy" id="2562237"/>
    <lineage>
        <taxon>Eukaryota</taxon>
        <taxon>Sar</taxon>
        <taxon>Alveolata</taxon>
        <taxon>Dinophyceae</taxon>
        <taxon>Suessiales</taxon>
        <taxon>Symbiodiniaceae</taxon>
        <taxon>Cladocopium</taxon>
    </lineage>
</organism>
<sequence length="1093" mass="118875">MGGGKMGPKANLRAIEIVDLSRFGAGDFETSEESAVAYHLLLSARSRRGIGLACEWTPLGIRQLAIAVEDSACVFLTPPSAILPVTARDLLTQMQLPKIYAGDLAHLKEKVQKSFSLHICGVIDIRTQDSSLEKKAVVKELEQISSMTSSMASADVVAKRAFLSLLALQDPKPQPKAAQAPKVSSELKTKAEWREQGILLSSDGFYCWVCNAGPSGEANMQQHVDSAQHKRRLVLAGIKQDSTILPPVPKEYEDRGISISPTKDGTLQYTCKLCKAGPFPTLESVKSHLGGSKHSLKEGREPELSLSTELAKEGFVLVEGQPGQLHCERCSAGPFDRQGLRQHRLSLQHREAEVNSEMDEQLRQLPGYCRLIGSAFCCYMCDVSSATLDGMLQHISGKSHRKACVAFDEPEPVILCKELVAGEAWRSYPLHGRLRNAATLEPIWRENVELWSDGPGVRKPSKAPGPVGPTLPRQMVAKEDVEVCDEGFLGAKMGDKVTVLEENPGDEKVWAEKDGTEGWILKTQLVKKLPPWQLQKVKKEPAAPKVAAAPVVMRHMITTRNVQHPSPHTLAVSEGQKVELLAFLQSGWACVRDDQGHCGLLPCSALAEAPGPLAADLALSVESNWSKVEEVPQTEVGKEISAAALLRSAFHQCSLMLHDGQGRIFPASPQPEQKESSDRVAVEWGFLGRASMVQVDDAEKEVKTIAKTGKQVVGDIEEDGIKVVGDIEEDGIKAVKALPNITKKAVKALPNITNEAGALLREGERSADKEVKEASDAAREGAIEVVKGLAFKPNTLTTTVAPAHLQPAPLPLSFQHFFSVAKSKLWHSLLYWCQPVVIELFLVSFAFVAFEITMGLGRHAMRYHRGQYHGKLGYLQAFSALCIDVWSSWVFGLGVLLAFWVFGILFSKELEFVALRMQAVPAHLAVPLLGSLCAALSLYYVVRSFGCLSEGPRKDVGSQVSPRGSEADTLLPGRPEEFHTSRSMEISLMDEESGHSGEACGLLRSLISVLVAVFVTALAAIEGPIISAALGSSWKAAVMSSWSWRLLPWGEILPKVWGHKLTLMGLLALVAAGGCLIGCILSFLRRSEKKLSV</sequence>
<dbReference type="GO" id="GO:0003727">
    <property type="term" value="F:single-stranded RNA binding"/>
    <property type="evidence" value="ECO:0007669"/>
    <property type="project" value="TreeGrafter"/>
</dbReference>
<evidence type="ECO:0000256" key="3">
    <source>
        <dbReference type="ARBA" id="ARBA00022443"/>
    </source>
</evidence>
<feature type="domain" description="C2H2-type" evidence="12">
    <location>
        <begin position="205"/>
        <end position="229"/>
    </location>
</feature>
<protein>
    <submittedName>
        <fullName evidence="15">C2H2-type domain-containing protein</fullName>
    </submittedName>
</protein>
<dbReference type="GO" id="GO:0071011">
    <property type="term" value="C:precatalytic spliceosome"/>
    <property type="evidence" value="ECO:0007669"/>
    <property type="project" value="TreeGrafter"/>
</dbReference>
<dbReference type="GO" id="GO:0003725">
    <property type="term" value="F:double-stranded RNA binding"/>
    <property type="evidence" value="ECO:0007669"/>
    <property type="project" value="TreeGrafter"/>
</dbReference>
<feature type="transmembrane region" description="Helical" evidence="10">
    <location>
        <begin position="874"/>
        <end position="902"/>
    </location>
</feature>
<keyword evidence="10" id="KW-1133">Transmembrane helix</keyword>
<evidence type="ECO:0000256" key="9">
    <source>
        <dbReference type="SAM" id="MobiDB-lite"/>
    </source>
</evidence>
<dbReference type="SMART" id="SM00326">
    <property type="entry name" value="SH3"/>
    <property type="match status" value="2"/>
</dbReference>
<feature type="domain" description="U1-type" evidence="13">
    <location>
        <begin position="373"/>
        <end position="407"/>
    </location>
</feature>
<evidence type="ECO:0000313" key="15">
    <source>
        <dbReference type="EMBL" id="CAL4791681.1"/>
    </source>
</evidence>
<feature type="domain" description="SH3" evidence="11">
    <location>
        <begin position="473"/>
        <end position="529"/>
    </location>
</feature>
<dbReference type="EMBL" id="CAMXCT020003424">
    <property type="protein sequence ID" value="CAL1157744.1"/>
    <property type="molecule type" value="Genomic_DNA"/>
</dbReference>
<dbReference type="PANTHER" id="PTHR45762">
    <property type="entry name" value="ZINC FINGER RNA-BINDING PROTEIN"/>
    <property type="match status" value="1"/>
</dbReference>
<keyword evidence="16" id="KW-1185">Reference proteome</keyword>
<dbReference type="Proteomes" id="UP001152797">
    <property type="component" value="Unassembled WGS sequence"/>
</dbReference>
<keyword evidence="6" id="KW-0694">RNA-binding</keyword>
<evidence type="ECO:0000259" key="13">
    <source>
        <dbReference type="SMART" id="SM00451"/>
    </source>
</evidence>
<keyword evidence="10" id="KW-0812">Transmembrane</keyword>
<evidence type="ECO:0000256" key="8">
    <source>
        <dbReference type="ARBA" id="ARBA00023242"/>
    </source>
</evidence>
<feature type="domain" description="U1-type" evidence="13">
    <location>
        <begin position="266"/>
        <end position="301"/>
    </location>
</feature>
<evidence type="ECO:0000256" key="7">
    <source>
        <dbReference type="ARBA" id="ARBA00023125"/>
    </source>
</evidence>
<proteinExistence type="predicted"/>
<accession>A0A9P1D5W5</accession>
<feature type="domain" description="U1-type" evidence="13">
    <location>
        <begin position="202"/>
        <end position="236"/>
    </location>
</feature>
<dbReference type="PANTHER" id="PTHR45762:SF21">
    <property type="entry name" value="ZINC FINGER RNA-BINDING PROTEIN"/>
    <property type="match status" value="1"/>
</dbReference>
<dbReference type="SMART" id="SM00451">
    <property type="entry name" value="ZnF_U1"/>
    <property type="match status" value="3"/>
</dbReference>
<dbReference type="SUPFAM" id="SSF57667">
    <property type="entry name" value="beta-beta-alpha zinc fingers"/>
    <property type="match status" value="1"/>
</dbReference>
<gene>
    <name evidence="14" type="ORF">C1SCF055_LOCUS30157</name>
</gene>
<keyword evidence="4" id="KW-0963">Cytoplasm</keyword>
<evidence type="ECO:0000256" key="4">
    <source>
        <dbReference type="ARBA" id="ARBA00022490"/>
    </source>
</evidence>
<dbReference type="InterPro" id="IPR036236">
    <property type="entry name" value="Znf_C2H2_sf"/>
</dbReference>
<dbReference type="InterPro" id="IPR036028">
    <property type="entry name" value="SH3-like_dom_sf"/>
</dbReference>
<comment type="subcellular location">
    <subcellularLocation>
        <location evidence="2">Cytoplasm</location>
    </subcellularLocation>
    <subcellularLocation>
        <location evidence="1">Nucleus</location>
    </subcellularLocation>
</comment>
<dbReference type="SUPFAM" id="SSF50044">
    <property type="entry name" value="SH3-domain"/>
    <property type="match status" value="1"/>
</dbReference>
<dbReference type="InterPro" id="IPR003604">
    <property type="entry name" value="Matrin/U1-like-C_Znf_C2H2"/>
</dbReference>
<dbReference type="InterPro" id="IPR001452">
    <property type="entry name" value="SH3_domain"/>
</dbReference>
<reference evidence="15 16" key="2">
    <citation type="submission" date="2024-05" db="EMBL/GenBank/DDBJ databases">
        <authorList>
            <person name="Chen Y."/>
            <person name="Shah S."/>
            <person name="Dougan E. K."/>
            <person name="Thang M."/>
            <person name="Chan C."/>
        </authorList>
    </citation>
    <scope>NUCLEOTIDE SEQUENCE [LARGE SCALE GENOMIC DNA]</scope>
</reference>
<dbReference type="SMART" id="SM00355">
    <property type="entry name" value="ZnF_C2H2"/>
    <property type="match status" value="4"/>
</dbReference>
<name>A0A9P1D5W5_9DINO</name>
<evidence type="ECO:0000256" key="5">
    <source>
        <dbReference type="ARBA" id="ARBA00022737"/>
    </source>
</evidence>
<keyword evidence="10" id="KW-0472">Membrane</keyword>